<evidence type="ECO:0000256" key="8">
    <source>
        <dbReference type="ARBA" id="ARBA00038408"/>
    </source>
</evidence>
<evidence type="ECO:0000256" key="2">
    <source>
        <dbReference type="ARBA" id="ARBA00022475"/>
    </source>
</evidence>
<evidence type="ECO:0000256" key="1">
    <source>
        <dbReference type="ARBA" id="ARBA00004382"/>
    </source>
</evidence>
<evidence type="ECO:0000256" key="11">
    <source>
        <dbReference type="PROSITE-ProRule" id="PRU00278"/>
    </source>
</evidence>
<evidence type="ECO:0000256" key="12">
    <source>
        <dbReference type="SAM" id="SignalP"/>
    </source>
</evidence>
<evidence type="ECO:0000256" key="6">
    <source>
        <dbReference type="ARBA" id="ARBA00023136"/>
    </source>
</evidence>
<keyword evidence="2" id="KW-1003">Cell membrane</keyword>
<keyword evidence="5" id="KW-1133">Transmembrane helix</keyword>
<dbReference type="InterPro" id="IPR027304">
    <property type="entry name" value="Trigger_fact/SurA_dom_sf"/>
</dbReference>
<gene>
    <name evidence="14" type="primary">ppiD</name>
    <name evidence="14" type="ORF">Poly51_03260</name>
</gene>
<dbReference type="PROSITE" id="PS50198">
    <property type="entry name" value="PPIC_PPIASE_2"/>
    <property type="match status" value="1"/>
</dbReference>
<keyword evidence="4" id="KW-0812">Transmembrane</keyword>
<dbReference type="RefSeq" id="WP_186775274.1">
    <property type="nucleotide sequence ID" value="NZ_SJPW01000001.1"/>
</dbReference>
<sequence precursor="true">MSPRQFLLVLFVSVASTVSAQGTGAQAPGAGGGANMELPEDPAAIIAVVGQTPILLGDLMPRIDAKIAEVSEKTGQEIPEEYVKAAKVNMMRPLLASAIQNKMMREAFLIDQVGTQAADKRAEADATLTSKARMMFFESEYPELAKQYKTEDRAELDRLLREKGTSLASRQREFVDQMLGHLYIRSKVDREPKVSIAEINEYYQTNREAFYKPTRARWEQMSVMFDRYPSREEAKQAIWEMGREAYFGGNLQAVAREKSQEPFASQGGLHDWTTKGSLASTKLEDQIFSIPTNAMSEVIEDDDGYHIIRVLDREEAGVVTLSEVQDEIRGKIREEKISKSQRDVLESMQHRIAIWSIFPDDVPGAQPLPIRVARLQ</sequence>
<keyword evidence="11" id="KW-0697">Rotamase</keyword>
<evidence type="ECO:0000256" key="7">
    <source>
        <dbReference type="ARBA" id="ARBA00023186"/>
    </source>
</evidence>
<dbReference type="Gene3D" id="1.10.4030.10">
    <property type="entry name" value="Porin chaperone SurA, peptide-binding domain"/>
    <property type="match status" value="1"/>
</dbReference>
<dbReference type="GO" id="GO:0005886">
    <property type="term" value="C:plasma membrane"/>
    <property type="evidence" value="ECO:0007669"/>
    <property type="project" value="UniProtKB-SubCell"/>
</dbReference>
<dbReference type="Pfam" id="PF13145">
    <property type="entry name" value="Rotamase_2"/>
    <property type="match status" value="1"/>
</dbReference>
<keyword evidence="11 14" id="KW-0413">Isomerase</keyword>
<evidence type="ECO:0000256" key="9">
    <source>
        <dbReference type="ARBA" id="ARBA00040743"/>
    </source>
</evidence>
<feature type="domain" description="PpiC" evidence="13">
    <location>
        <begin position="213"/>
        <end position="312"/>
    </location>
</feature>
<evidence type="ECO:0000313" key="14">
    <source>
        <dbReference type="EMBL" id="TWU60052.1"/>
    </source>
</evidence>
<evidence type="ECO:0000259" key="13">
    <source>
        <dbReference type="PROSITE" id="PS50198"/>
    </source>
</evidence>
<dbReference type="PANTHER" id="PTHR47529:SF1">
    <property type="entry name" value="PERIPLASMIC CHAPERONE PPID"/>
    <property type="match status" value="1"/>
</dbReference>
<reference evidence="14 15" key="1">
    <citation type="submission" date="2019-02" db="EMBL/GenBank/DDBJ databases">
        <title>Deep-cultivation of Planctomycetes and their phenomic and genomic characterization uncovers novel biology.</title>
        <authorList>
            <person name="Wiegand S."/>
            <person name="Jogler M."/>
            <person name="Boedeker C."/>
            <person name="Pinto D."/>
            <person name="Vollmers J."/>
            <person name="Rivas-Marin E."/>
            <person name="Kohn T."/>
            <person name="Peeters S.H."/>
            <person name="Heuer A."/>
            <person name="Rast P."/>
            <person name="Oberbeckmann S."/>
            <person name="Bunk B."/>
            <person name="Jeske O."/>
            <person name="Meyerdierks A."/>
            <person name="Storesund J.E."/>
            <person name="Kallscheuer N."/>
            <person name="Luecker S."/>
            <person name="Lage O.M."/>
            <person name="Pohl T."/>
            <person name="Merkel B.J."/>
            <person name="Hornburger P."/>
            <person name="Mueller R.-W."/>
            <person name="Bruemmer F."/>
            <person name="Labrenz M."/>
            <person name="Spormann A.M."/>
            <person name="Op Den Camp H."/>
            <person name="Overmann J."/>
            <person name="Amann R."/>
            <person name="Jetten M.S.M."/>
            <person name="Mascher T."/>
            <person name="Medema M.H."/>
            <person name="Devos D.P."/>
            <person name="Kaster A.-K."/>
            <person name="Ovreas L."/>
            <person name="Rohde M."/>
            <person name="Galperin M.Y."/>
            <person name="Jogler C."/>
        </authorList>
    </citation>
    <scope>NUCLEOTIDE SEQUENCE [LARGE SCALE GENOMIC DNA]</scope>
    <source>
        <strain evidence="14 15">Poly51</strain>
    </source>
</reference>
<keyword evidence="3" id="KW-0997">Cell inner membrane</keyword>
<dbReference type="Proteomes" id="UP000318288">
    <property type="component" value="Unassembled WGS sequence"/>
</dbReference>
<dbReference type="InterPro" id="IPR046357">
    <property type="entry name" value="PPIase_dom_sf"/>
</dbReference>
<comment type="subcellular location">
    <subcellularLocation>
        <location evidence="1">Cell inner membrane</location>
        <topology evidence="1">Single-pass type II membrane protein</topology>
        <orientation evidence="1">Periplasmic side</orientation>
    </subcellularLocation>
</comment>
<proteinExistence type="inferred from homology"/>
<dbReference type="InterPro" id="IPR052029">
    <property type="entry name" value="PpiD_chaperone"/>
</dbReference>
<keyword evidence="12" id="KW-0732">Signal</keyword>
<evidence type="ECO:0000256" key="5">
    <source>
        <dbReference type="ARBA" id="ARBA00022989"/>
    </source>
</evidence>
<dbReference type="Gene3D" id="3.10.50.40">
    <property type="match status" value="1"/>
</dbReference>
<comment type="similarity">
    <text evidence="8">Belongs to the PpiD chaperone family.</text>
</comment>
<evidence type="ECO:0000256" key="10">
    <source>
        <dbReference type="ARBA" id="ARBA00042775"/>
    </source>
</evidence>
<dbReference type="InterPro" id="IPR000297">
    <property type="entry name" value="PPIase_PpiC"/>
</dbReference>
<evidence type="ECO:0000313" key="15">
    <source>
        <dbReference type="Proteomes" id="UP000318288"/>
    </source>
</evidence>
<keyword evidence="15" id="KW-1185">Reference proteome</keyword>
<dbReference type="PANTHER" id="PTHR47529">
    <property type="entry name" value="PEPTIDYL-PROLYL CIS-TRANS ISOMERASE D"/>
    <property type="match status" value="1"/>
</dbReference>
<dbReference type="AlphaFoldDB" id="A0A5C6FK58"/>
<dbReference type="SUPFAM" id="SSF109998">
    <property type="entry name" value="Triger factor/SurA peptide-binding domain-like"/>
    <property type="match status" value="1"/>
</dbReference>
<feature type="signal peptide" evidence="12">
    <location>
        <begin position="1"/>
        <end position="20"/>
    </location>
</feature>
<dbReference type="GO" id="GO:0003755">
    <property type="term" value="F:peptidyl-prolyl cis-trans isomerase activity"/>
    <property type="evidence" value="ECO:0007669"/>
    <property type="project" value="UniProtKB-KW"/>
</dbReference>
<accession>A0A5C6FK58</accession>
<protein>
    <recommendedName>
        <fullName evidence="9">Periplasmic chaperone PpiD</fullName>
    </recommendedName>
    <alternativeName>
        <fullName evidence="10">Periplasmic folding chaperone</fullName>
    </alternativeName>
</protein>
<keyword evidence="7" id="KW-0143">Chaperone</keyword>
<keyword evidence="6" id="KW-0472">Membrane</keyword>
<name>A0A5C6FK58_9BACT</name>
<organism evidence="14 15">
    <name type="scientific">Rubripirellula tenax</name>
    <dbReference type="NCBI Taxonomy" id="2528015"/>
    <lineage>
        <taxon>Bacteria</taxon>
        <taxon>Pseudomonadati</taxon>
        <taxon>Planctomycetota</taxon>
        <taxon>Planctomycetia</taxon>
        <taxon>Pirellulales</taxon>
        <taxon>Pirellulaceae</taxon>
        <taxon>Rubripirellula</taxon>
    </lineage>
</organism>
<dbReference type="EMBL" id="SJPW01000001">
    <property type="protein sequence ID" value="TWU60052.1"/>
    <property type="molecule type" value="Genomic_DNA"/>
</dbReference>
<evidence type="ECO:0000256" key="4">
    <source>
        <dbReference type="ARBA" id="ARBA00022692"/>
    </source>
</evidence>
<dbReference type="SUPFAM" id="SSF54534">
    <property type="entry name" value="FKBP-like"/>
    <property type="match status" value="1"/>
</dbReference>
<comment type="caution">
    <text evidence="14">The sequence shown here is derived from an EMBL/GenBank/DDBJ whole genome shotgun (WGS) entry which is preliminary data.</text>
</comment>
<evidence type="ECO:0000256" key="3">
    <source>
        <dbReference type="ARBA" id="ARBA00022519"/>
    </source>
</evidence>
<feature type="chain" id="PRO_5022783398" description="Periplasmic chaperone PpiD" evidence="12">
    <location>
        <begin position="21"/>
        <end position="376"/>
    </location>
</feature>